<evidence type="ECO:0000259" key="7">
    <source>
        <dbReference type="Pfam" id="PF06271"/>
    </source>
</evidence>
<evidence type="ECO:0000256" key="1">
    <source>
        <dbReference type="ARBA" id="ARBA00004651"/>
    </source>
</evidence>
<evidence type="ECO:0000256" key="2">
    <source>
        <dbReference type="ARBA" id="ARBA00022475"/>
    </source>
</evidence>
<comment type="caution">
    <text evidence="8">The sequence shown here is derived from an EMBL/GenBank/DDBJ whole genome shotgun (WGS) entry which is preliminary data.</text>
</comment>
<organism evidence="8 9">
    <name type="scientific">Pseudaeromonas paramecii</name>
    <dbReference type="NCBI Taxonomy" id="2138166"/>
    <lineage>
        <taxon>Bacteria</taxon>
        <taxon>Pseudomonadati</taxon>
        <taxon>Pseudomonadota</taxon>
        <taxon>Gammaproteobacteria</taxon>
        <taxon>Aeromonadales</taxon>
        <taxon>Aeromonadaceae</taxon>
        <taxon>Pseudaeromonas</taxon>
    </lineage>
</organism>
<name>A0ABP8QA40_9GAMM</name>
<dbReference type="Proteomes" id="UP001501321">
    <property type="component" value="Unassembled WGS sequence"/>
</dbReference>
<keyword evidence="5 6" id="KW-0472">Membrane</keyword>
<dbReference type="EMBL" id="BAABFC010000013">
    <property type="protein sequence ID" value="GAA4499941.1"/>
    <property type="molecule type" value="Genomic_DNA"/>
</dbReference>
<evidence type="ECO:0000313" key="9">
    <source>
        <dbReference type="Proteomes" id="UP001501321"/>
    </source>
</evidence>
<dbReference type="RefSeq" id="WP_345012791.1">
    <property type="nucleotide sequence ID" value="NZ_BAABFC010000013.1"/>
</dbReference>
<gene>
    <name evidence="8" type="ORF">GCM10023095_20860</name>
</gene>
<sequence length="171" mass="18861">MARRTATRPTPTAPVQPRRYPVTGLFRRLGAWLYDALLAGAVLLLAGLLGYGLAWLLQLLGVVKTGDSSLGDWLSHQTLYSVYLGLALCGYYLWFWCRTGQTPGMKAWHLRLQRPDGRPLGLSQGLIRLFTAAFGLGNLLAPFDHQSRAFQDIWAESEMVVDDGSEAKPAA</sequence>
<evidence type="ECO:0000256" key="3">
    <source>
        <dbReference type="ARBA" id="ARBA00022692"/>
    </source>
</evidence>
<accession>A0ABP8QA40</accession>
<feature type="transmembrane region" description="Helical" evidence="6">
    <location>
        <begin position="36"/>
        <end position="57"/>
    </location>
</feature>
<comment type="subcellular location">
    <subcellularLocation>
        <location evidence="1">Cell membrane</location>
        <topology evidence="1">Multi-pass membrane protein</topology>
    </subcellularLocation>
</comment>
<dbReference type="InterPro" id="IPR051791">
    <property type="entry name" value="Pra-immunoreactive"/>
</dbReference>
<protein>
    <submittedName>
        <fullName evidence="8">RDD family protein</fullName>
    </submittedName>
</protein>
<evidence type="ECO:0000256" key="4">
    <source>
        <dbReference type="ARBA" id="ARBA00022989"/>
    </source>
</evidence>
<evidence type="ECO:0000256" key="5">
    <source>
        <dbReference type="ARBA" id="ARBA00023136"/>
    </source>
</evidence>
<keyword evidence="9" id="KW-1185">Reference proteome</keyword>
<evidence type="ECO:0000313" key="8">
    <source>
        <dbReference type="EMBL" id="GAA4499941.1"/>
    </source>
</evidence>
<feature type="domain" description="RDD" evidence="7">
    <location>
        <begin position="23"/>
        <end position="155"/>
    </location>
</feature>
<dbReference type="InterPro" id="IPR010432">
    <property type="entry name" value="RDD"/>
</dbReference>
<evidence type="ECO:0000256" key="6">
    <source>
        <dbReference type="SAM" id="Phobius"/>
    </source>
</evidence>
<dbReference type="Pfam" id="PF06271">
    <property type="entry name" value="RDD"/>
    <property type="match status" value="1"/>
</dbReference>
<reference evidence="9" key="1">
    <citation type="journal article" date="2019" name="Int. J. Syst. Evol. Microbiol.">
        <title>The Global Catalogue of Microorganisms (GCM) 10K type strain sequencing project: providing services to taxonomists for standard genome sequencing and annotation.</title>
        <authorList>
            <consortium name="The Broad Institute Genomics Platform"/>
            <consortium name="The Broad Institute Genome Sequencing Center for Infectious Disease"/>
            <person name="Wu L."/>
            <person name="Ma J."/>
        </authorList>
    </citation>
    <scope>NUCLEOTIDE SEQUENCE [LARGE SCALE GENOMIC DNA]</scope>
    <source>
        <strain evidence="9">JCM 32226</strain>
    </source>
</reference>
<keyword evidence="3 6" id="KW-0812">Transmembrane</keyword>
<feature type="transmembrane region" description="Helical" evidence="6">
    <location>
        <begin position="77"/>
        <end position="97"/>
    </location>
</feature>
<dbReference type="PANTHER" id="PTHR36115">
    <property type="entry name" value="PROLINE-RICH ANTIGEN HOMOLOG-RELATED"/>
    <property type="match status" value="1"/>
</dbReference>
<dbReference type="PANTHER" id="PTHR36115:SF10">
    <property type="entry name" value="RDD DOMAIN-CONTAINING PROTEIN"/>
    <property type="match status" value="1"/>
</dbReference>
<keyword evidence="2" id="KW-1003">Cell membrane</keyword>
<proteinExistence type="predicted"/>
<keyword evidence="4 6" id="KW-1133">Transmembrane helix</keyword>